<comment type="cofactor">
    <cofactor evidence="1 6">
        <name>(R)-lipoate</name>
        <dbReference type="ChEBI" id="CHEBI:83088"/>
    </cofactor>
</comment>
<dbReference type="InterPro" id="IPR003016">
    <property type="entry name" value="2-oxoA_DH_lipoyl-BS"/>
</dbReference>
<evidence type="ECO:0000256" key="3">
    <source>
        <dbReference type="ARBA" id="ARBA00022679"/>
    </source>
</evidence>
<dbReference type="AlphaFoldDB" id="A0A7X8YDL1"/>
<evidence type="ECO:0000256" key="6">
    <source>
        <dbReference type="RuleBase" id="RU003423"/>
    </source>
</evidence>
<dbReference type="Proteomes" id="UP000523139">
    <property type="component" value="Unassembled WGS sequence"/>
</dbReference>
<gene>
    <name evidence="10" type="ORF">HGQ17_05610</name>
</gene>
<proteinExistence type="inferred from homology"/>
<dbReference type="PROSITE" id="PS51826">
    <property type="entry name" value="PSBD"/>
    <property type="match status" value="1"/>
</dbReference>
<dbReference type="InterPro" id="IPR001078">
    <property type="entry name" value="2-oxoacid_DH_actylTfrase"/>
</dbReference>
<dbReference type="GO" id="GO:0016407">
    <property type="term" value="F:acetyltransferase activity"/>
    <property type="evidence" value="ECO:0007669"/>
    <property type="project" value="TreeGrafter"/>
</dbReference>
<dbReference type="PROSITE" id="PS50968">
    <property type="entry name" value="BIOTINYL_LIPOYL"/>
    <property type="match status" value="1"/>
</dbReference>
<evidence type="ECO:0000259" key="8">
    <source>
        <dbReference type="PROSITE" id="PS50968"/>
    </source>
</evidence>
<dbReference type="InterPro" id="IPR023213">
    <property type="entry name" value="CAT-like_dom_sf"/>
</dbReference>
<dbReference type="EC" id="2.3.1.-" evidence="6"/>
<keyword evidence="5 6" id="KW-0012">Acyltransferase</keyword>
<dbReference type="PANTHER" id="PTHR43178:SF5">
    <property type="entry name" value="LIPOAMIDE ACYLTRANSFERASE COMPONENT OF BRANCHED-CHAIN ALPHA-KETO ACID DEHYDROGENASE COMPLEX, MITOCHONDRIAL"/>
    <property type="match status" value="1"/>
</dbReference>
<dbReference type="Pfam" id="PF02817">
    <property type="entry name" value="E3_binding"/>
    <property type="match status" value="1"/>
</dbReference>
<name>A0A7X8YDL1_9MICC</name>
<organism evidence="10 11">
    <name type="scientific">Nesterenkonia sedimenti</name>
    <dbReference type="NCBI Taxonomy" id="1463632"/>
    <lineage>
        <taxon>Bacteria</taxon>
        <taxon>Bacillati</taxon>
        <taxon>Actinomycetota</taxon>
        <taxon>Actinomycetes</taxon>
        <taxon>Micrococcales</taxon>
        <taxon>Micrococcaceae</taxon>
        <taxon>Nesterenkonia</taxon>
    </lineage>
</organism>
<sequence>MSMTTFNLPDLGEGLTEATLLSWLVAEGETVAVDQPIAEVETAKSAIEVPCPFEGTVATLHGEVGETLEVGKPLITVTTANDDANDTNGHAGALSYREEERAGTAVPAEEESSEGSGNVLIGYGTSESNGRRRRRRRERAAQPAPAVTAQKTAEPKQTKAPRVSSPLVRRLAREQGIDLSSLTGSGPGGLIMRADILAAAEPSNPTTEAAPAGADSHTGLPVRERVAVAGIRKAIATKLSQSRTEIPEATVWQDVDVTKLLQLRGDLKAAEGQAPSVLAFLSRFVVAGLWRYPELNSRIEDTGSGQEIIQLEGINLGFAAQTDTGLVVPVVREAHSRSARELNAEIRRLADAAREGKLTGKELSGGTFTVNNYGVFGSDGATPIINHPEAGILGIGRIIDRPWVVDGELAVRKVTTLTIAFDHRVCDGGAAGGFLNYVATCMENPGAALADL</sequence>
<dbReference type="PROSITE" id="PS00189">
    <property type="entry name" value="LIPOYL"/>
    <property type="match status" value="1"/>
</dbReference>
<dbReference type="InterPro" id="IPR036625">
    <property type="entry name" value="E3-bd_dom_sf"/>
</dbReference>
<keyword evidence="11" id="KW-1185">Reference proteome</keyword>
<dbReference type="EMBL" id="JABAHY010000004">
    <property type="protein sequence ID" value="NLS09491.1"/>
    <property type="molecule type" value="Genomic_DNA"/>
</dbReference>
<dbReference type="Gene3D" id="4.10.320.10">
    <property type="entry name" value="E3-binding domain"/>
    <property type="match status" value="1"/>
</dbReference>
<evidence type="ECO:0000259" key="9">
    <source>
        <dbReference type="PROSITE" id="PS51826"/>
    </source>
</evidence>
<evidence type="ECO:0000313" key="11">
    <source>
        <dbReference type="Proteomes" id="UP000523139"/>
    </source>
</evidence>
<comment type="caution">
    <text evidence="10">The sequence shown here is derived from an EMBL/GenBank/DDBJ whole genome shotgun (WGS) entry which is preliminary data.</text>
</comment>
<feature type="domain" description="Lipoyl-binding" evidence="8">
    <location>
        <begin position="3"/>
        <end position="78"/>
    </location>
</feature>
<comment type="similarity">
    <text evidence="2 6">Belongs to the 2-oxoacid dehydrogenase family.</text>
</comment>
<dbReference type="GO" id="GO:0005737">
    <property type="term" value="C:cytoplasm"/>
    <property type="evidence" value="ECO:0007669"/>
    <property type="project" value="TreeGrafter"/>
</dbReference>
<evidence type="ECO:0000256" key="4">
    <source>
        <dbReference type="ARBA" id="ARBA00022823"/>
    </source>
</evidence>
<dbReference type="PANTHER" id="PTHR43178">
    <property type="entry name" value="DIHYDROLIPOAMIDE ACETYLTRANSFERASE COMPONENT OF PYRUVATE DEHYDROGENASE COMPLEX"/>
    <property type="match status" value="1"/>
</dbReference>
<dbReference type="GO" id="GO:0031405">
    <property type="term" value="F:lipoic acid binding"/>
    <property type="evidence" value="ECO:0007669"/>
    <property type="project" value="TreeGrafter"/>
</dbReference>
<dbReference type="InterPro" id="IPR004167">
    <property type="entry name" value="PSBD"/>
</dbReference>
<dbReference type="Pfam" id="PF00198">
    <property type="entry name" value="2-oxoacid_dh"/>
    <property type="match status" value="1"/>
</dbReference>
<reference evidence="10 11" key="1">
    <citation type="submission" date="2020-04" db="EMBL/GenBank/DDBJ databases">
        <title>Nesterenkonia sp. nov., isolated from marine sediment.</title>
        <authorList>
            <person name="Zhang G."/>
        </authorList>
    </citation>
    <scope>NUCLEOTIDE SEQUENCE [LARGE SCALE GENOMIC DNA]</scope>
    <source>
        <strain evidence="10 11">MY13</strain>
    </source>
</reference>
<dbReference type="FunFam" id="3.30.559.10:FF:000007">
    <property type="entry name" value="Dihydrolipoamide acetyltransferase component of pyruvate dehydrogenase complex"/>
    <property type="match status" value="1"/>
</dbReference>
<evidence type="ECO:0000256" key="5">
    <source>
        <dbReference type="ARBA" id="ARBA00023315"/>
    </source>
</evidence>
<evidence type="ECO:0000256" key="7">
    <source>
        <dbReference type="SAM" id="MobiDB-lite"/>
    </source>
</evidence>
<dbReference type="InterPro" id="IPR050743">
    <property type="entry name" value="2-oxoacid_DH_E2_comp"/>
</dbReference>
<keyword evidence="3 6" id="KW-0808">Transferase</keyword>
<protein>
    <recommendedName>
        <fullName evidence="6">Dihydrolipoamide acetyltransferase component of pyruvate dehydrogenase complex</fullName>
        <ecNumber evidence="6">2.3.1.-</ecNumber>
    </recommendedName>
</protein>
<dbReference type="InterPro" id="IPR000089">
    <property type="entry name" value="Biotin_lipoyl"/>
</dbReference>
<accession>A0A7X8YDL1</accession>
<feature type="compositionally biased region" description="Low complexity" evidence="7">
    <location>
        <begin position="79"/>
        <end position="88"/>
    </location>
</feature>
<dbReference type="SUPFAM" id="SSF51230">
    <property type="entry name" value="Single hybrid motif"/>
    <property type="match status" value="1"/>
</dbReference>
<dbReference type="Pfam" id="PF00364">
    <property type="entry name" value="Biotin_lipoyl"/>
    <property type="match status" value="1"/>
</dbReference>
<feature type="region of interest" description="Disordered" evidence="7">
    <location>
        <begin position="79"/>
        <end position="167"/>
    </location>
</feature>
<dbReference type="SUPFAM" id="SSF47005">
    <property type="entry name" value="Peripheral subunit-binding domain of 2-oxo acid dehydrogenase complex"/>
    <property type="match status" value="1"/>
</dbReference>
<evidence type="ECO:0000313" key="10">
    <source>
        <dbReference type="EMBL" id="NLS09491.1"/>
    </source>
</evidence>
<dbReference type="SUPFAM" id="SSF52777">
    <property type="entry name" value="CoA-dependent acyltransferases"/>
    <property type="match status" value="1"/>
</dbReference>
<dbReference type="Gene3D" id="3.30.559.10">
    <property type="entry name" value="Chloramphenicol acetyltransferase-like domain"/>
    <property type="match status" value="1"/>
</dbReference>
<dbReference type="RefSeq" id="WP_168887160.1">
    <property type="nucleotide sequence ID" value="NZ_JABAHY010000004.1"/>
</dbReference>
<evidence type="ECO:0000256" key="2">
    <source>
        <dbReference type="ARBA" id="ARBA00007317"/>
    </source>
</evidence>
<dbReference type="InterPro" id="IPR011053">
    <property type="entry name" value="Single_hybrid_motif"/>
</dbReference>
<feature type="domain" description="Peripheral subunit-binding (PSBD)" evidence="9">
    <location>
        <begin position="163"/>
        <end position="200"/>
    </location>
</feature>
<dbReference type="Gene3D" id="2.40.50.100">
    <property type="match status" value="1"/>
</dbReference>
<dbReference type="CDD" id="cd06849">
    <property type="entry name" value="lipoyl_domain"/>
    <property type="match status" value="1"/>
</dbReference>
<keyword evidence="4 6" id="KW-0450">Lipoyl</keyword>
<evidence type="ECO:0000256" key="1">
    <source>
        <dbReference type="ARBA" id="ARBA00001938"/>
    </source>
</evidence>